<protein>
    <submittedName>
        <fullName evidence="1">Uncharacterized protein</fullName>
    </submittedName>
</protein>
<dbReference type="Proteomes" id="UP001328107">
    <property type="component" value="Unassembled WGS sequence"/>
</dbReference>
<name>A0AAN5I2A1_9BILA</name>
<comment type="caution">
    <text evidence="1">The sequence shown here is derived from an EMBL/GenBank/DDBJ whole genome shotgun (WGS) entry which is preliminary data.</text>
</comment>
<organism evidence="1 2">
    <name type="scientific">Pristionchus mayeri</name>
    <dbReference type="NCBI Taxonomy" id="1317129"/>
    <lineage>
        <taxon>Eukaryota</taxon>
        <taxon>Metazoa</taxon>
        <taxon>Ecdysozoa</taxon>
        <taxon>Nematoda</taxon>
        <taxon>Chromadorea</taxon>
        <taxon>Rhabditida</taxon>
        <taxon>Rhabditina</taxon>
        <taxon>Diplogasteromorpha</taxon>
        <taxon>Diplogasteroidea</taxon>
        <taxon>Neodiplogasteridae</taxon>
        <taxon>Pristionchus</taxon>
    </lineage>
</organism>
<proteinExistence type="predicted"/>
<sequence>LGSVVLSVGFVSHFLHGLGRDHSHLDLLVSRSRDLLSDREKNTVTASVSHDDLLLGNERRPLVDNSRLLVMLMSGLVLDLHSGIHSQRSSESFTRRDCLHLSLGHECSIQIYTGLSHEKRKRRGVDGGSSEEGRGGLRWHRFMHELRLQSDNADRDFVIGAVRRDGAGLRDDEFSSESLRVHCS</sequence>
<evidence type="ECO:0000313" key="1">
    <source>
        <dbReference type="EMBL" id="GMR49049.1"/>
    </source>
</evidence>
<feature type="non-terminal residue" evidence="1">
    <location>
        <position position="1"/>
    </location>
</feature>
<accession>A0AAN5I2A1</accession>
<gene>
    <name evidence="1" type="ORF">PMAYCL1PPCAC_19244</name>
</gene>
<dbReference type="AlphaFoldDB" id="A0AAN5I2A1"/>
<reference evidence="2" key="1">
    <citation type="submission" date="2022-10" db="EMBL/GenBank/DDBJ databases">
        <title>Genome assembly of Pristionchus species.</title>
        <authorList>
            <person name="Yoshida K."/>
            <person name="Sommer R.J."/>
        </authorList>
    </citation>
    <scope>NUCLEOTIDE SEQUENCE [LARGE SCALE GENOMIC DNA]</scope>
    <source>
        <strain evidence="2">RS5460</strain>
    </source>
</reference>
<evidence type="ECO:0000313" key="2">
    <source>
        <dbReference type="Proteomes" id="UP001328107"/>
    </source>
</evidence>
<keyword evidence="2" id="KW-1185">Reference proteome</keyword>
<dbReference type="EMBL" id="BTRK01000004">
    <property type="protein sequence ID" value="GMR49049.1"/>
    <property type="molecule type" value="Genomic_DNA"/>
</dbReference>
<feature type="non-terminal residue" evidence="1">
    <location>
        <position position="184"/>
    </location>
</feature>